<dbReference type="RefSeq" id="WP_246390813.1">
    <property type="nucleotide sequence ID" value="NZ_JACHOP010000021.1"/>
</dbReference>
<accession>A0A840ZQU6</accession>
<name>A0A840ZQU6_9HYPH</name>
<dbReference type="Proteomes" id="UP000583454">
    <property type="component" value="Unassembled WGS sequence"/>
</dbReference>
<feature type="region of interest" description="Disordered" evidence="1">
    <location>
        <begin position="76"/>
        <end position="131"/>
    </location>
</feature>
<organism evidence="3 4">
    <name type="scientific">Methylorubrum rhodinum</name>
    <dbReference type="NCBI Taxonomy" id="29428"/>
    <lineage>
        <taxon>Bacteria</taxon>
        <taxon>Pseudomonadati</taxon>
        <taxon>Pseudomonadota</taxon>
        <taxon>Alphaproteobacteria</taxon>
        <taxon>Hyphomicrobiales</taxon>
        <taxon>Methylobacteriaceae</taxon>
        <taxon>Methylorubrum</taxon>
    </lineage>
</organism>
<feature type="signal peptide" evidence="2">
    <location>
        <begin position="1"/>
        <end position="21"/>
    </location>
</feature>
<feature type="compositionally biased region" description="Basic and acidic residues" evidence="1">
    <location>
        <begin position="114"/>
        <end position="125"/>
    </location>
</feature>
<dbReference type="AlphaFoldDB" id="A0A840ZQU6"/>
<keyword evidence="2" id="KW-0732">Signal</keyword>
<sequence length="197" mass="20726">MNTIPKLALLLPMLAATPVLAQGTEAQRAACGPDAFRLCASSIPDPGRTAACLRRERERLSGGCRAMFDEADAAARTAATKPRETAPPARAERARRVAAAEPRLPRQAEAAATPRERPMRAERRAPARVAGLDRPARATPRVGGGVIGVGGGFAGLEAQAHGWHRTLAGYAGSIERRFARLGSVEAGRLDLGRLPGL</sequence>
<comment type="caution">
    <text evidence="3">The sequence shown here is derived from an EMBL/GenBank/DDBJ whole genome shotgun (WGS) entry which is preliminary data.</text>
</comment>
<proteinExistence type="predicted"/>
<evidence type="ECO:0000313" key="3">
    <source>
        <dbReference type="EMBL" id="MBB5759251.1"/>
    </source>
</evidence>
<dbReference type="EMBL" id="JACHOP010000021">
    <property type="protein sequence ID" value="MBB5759251.1"/>
    <property type="molecule type" value="Genomic_DNA"/>
</dbReference>
<evidence type="ECO:0000256" key="1">
    <source>
        <dbReference type="SAM" id="MobiDB-lite"/>
    </source>
</evidence>
<evidence type="ECO:0000313" key="4">
    <source>
        <dbReference type="Proteomes" id="UP000583454"/>
    </source>
</evidence>
<protein>
    <submittedName>
        <fullName evidence="3">Uncharacterized protein</fullName>
    </submittedName>
</protein>
<reference evidence="3 4" key="1">
    <citation type="submission" date="2020-08" db="EMBL/GenBank/DDBJ databases">
        <title>Genomic Encyclopedia of Type Strains, Phase IV (KMG-IV): sequencing the most valuable type-strain genomes for metagenomic binning, comparative biology and taxonomic classification.</title>
        <authorList>
            <person name="Goeker M."/>
        </authorList>
    </citation>
    <scope>NUCLEOTIDE SEQUENCE [LARGE SCALE GENOMIC DNA]</scope>
    <source>
        <strain evidence="3 4">DSM 2163</strain>
    </source>
</reference>
<evidence type="ECO:0000256" key="2">
    <source>
        <dbReference type="SAM" id="SignalP"/>
    </source>
</evidence>
<feature type="compositionally biased region" description="Low complexity" evidence="1">
    <location>
        <begin position="97"/>
        <end position="113"/>
    </location>
</feature>
<feature type="chain" id="PRO_5032596693" evidence="2">
    <location>
        <begin position="22"/>
        <end position="197"/>
    </location>
</feature>
<gene>
    <name evidence="3" type="ORF">HNR00_003983</name>
</gene>
<keyword evidence="4" id="KW-1185">Reference proteome</keyword>